<dbReference type="EMBL" id="CAKKTJ010000320">
    <property type="protein sequence ID" value="CAH0479768.1"/>
    <property type="molecule type" value="Genomic_DNA"/>
</dbReference>
<evidence type="ECO:0000313" key="5">
    <source>
        <dbReference type="Proteomes" id="UP001160483"/>
    </source>
</evidence>
<gene>
    <name evidence="3" type="ORF">PBS001_LOCUS6320</name>
    <name evidence="2" type="ORF">PBS003_LOCUS6402</name>
</gene>
<dbReference type="Proteomes" id="UP001158986">
    <property type="component" value="Unassembled WGS sequence"/>
</dbReference>
<reference evidence="2 4" key="1">
    <citation type="submission" date="2021-11" db="EMBL/GenBank/DDBJ databases">
        <authorList>
            <person name="Islam A."/>
            <person name="Islam S."/>
            <person name="Flora M.S."/>
            <person name="Rahman M."/>
            <person name="Ziaur R.M."/>
            <person name="Epstein J.H."/>
            <person name="Hassan M."/>
            <person name="Klassen M."/>
            <person name="Woodard K."/>
            <person name="Webb A."/>
            <person name="Webby R.J."/>
            <person name="El Zowalaty M.E."/>
        </authorList>
    </citation>
    <scope>NUCLEOTIDE SEQUENCE</scope>
    <source>
        <strain evidence="3">Pbs1</strain>
        <strain evidence="2">Pbs3</strain>
    </source>
</reference>
<proteinExistence type="predicted"/>
<comment type="caution">
    <text evidence="2">The sequence shown here is derived from an EMBL/GenBank/DDBJ whole genome shotgun (WGS) entry which is preliminary data.</text>
</comment>
<evidence type="ECO:0000256" key="1">
    <source>
        <dbReference type="SAM" id="Phobius"/>
    </source>
</evidence>
<name>A0AAU9L2D0_9STRA</name>
<keyword evidence="1" id="KW-1133">Transmembrane helix</keyword>
<evidence type="ECO:0000313" key="2">
    <source>
        <dbReference type="EMBL" id="CAH0479768.1"/>
    </source>
</evidence>
<evidence type="ECO:0000313" key="4">
    <source>
        <dbReference type="Proteomes" id="UP001158986"/>
    </source>
</evidence>
<evidence type="ECO:0000313" key="3">
    <source>
        <dbReference type="EMBL" id="CAH0519806.1"/>
    </source>
</evidence>
<accession>A0AAU9L2D0</accession>
<keyword evidence="1" id="KW-0812">Transmembrane</keyword>
<dbReference type="EMBL" id="CAKLCB010000317">
    <property type="protein sequence ID" value="CAH0519806.1"/>
    <property type="molecule type" value="Genomic_DNA"/>
</dbReference>
<protein>
    <submittedName>
        <fullName evidence="2">Uncharacterized protein</fullName>
    </submittedName>
</protein>
<dbReference type="AlphaFoldDB" id="A0AAU9L2D0"/>
<dbReference type="Proteomes" id="UP001160483">
    <property type="component" value="Unassembled WGS sequence"/>
</dbReference>
<keyword evidence="1" id="KW-0472">Membrane</keyword>
<feature type="transmembrane region" description="Helical" evidence="1">
    <location>
        <begin position="41"/>
        <end position="63"/>
    </location>
</feature>
<organism evidence="2 5">
    <name type="scientific">Peronospora belbahrii</name>
    <dbReference type="NCBI Taxonomy" id="622444"/>
    <lineage>
        <taxon>Eukaryota</taxon>
        <taxon>Sar</taxon>
        <taxon>Stramenopiles</taxon>
        <taxon>Oomycota</taxon>
        <taxon>Peronosporomycetes</taxon>
        <taxon>Peronosporales</taxon>
        <taxon>Peronosporaceae</taxon>
        <taxon>Peronospora</taxon>
    </lineage>
</organism>
<keyword evidence="4" id="KW-1185">Reference proteome</keyword>
<sequence>MTRNTSQRETADLQPLLDYSDSNETFQNDFVVRRRIRRKTAIWMVGVGVVAVLLLIVHILFVARLRKTTVTLEQVTLPDLCHCRTMGDVVMKFENPSYCSPVVGPLNITFTTKNMAFLHIHVASFELQSGITTIMLSLDFDLLTSPETLYSLVFVDGKNIDVHGQVPVLISCMLVPFTIHLDVSNLLRATPQPPVDTFFPMRGDNALGLPLYRADAWKSGIVNGIMTELEHVVKQVLKTIALSHFHTKTNDQEIFAFTDVSLEYASMVLWNIPSLSVKVESVERQTILVAGIKRFLLGNGKTFIYAYTDVLKNQSEPLQSMLQSYLAGNDVALHVSGSNRDTDCYSLQVLDHVDVKINIPAMIDNKPALIREYSIQPVLKELDSKTHKCLLEIKVYFKINNPLPIRFDFYGIELDLLYEKVLLEDSCKPKFLHHVKYIEHVSWAPHEENSIVLSTAIHGFDTCMEVVDFFLHNQLAFDIQHGCISMGAGNGNFSIPFSTKGIRIHPIWSNTSSVVAKSES</sequence>